<sequence>MSLKYKIRFFRELQAFKAAGGKVDKLFPIYSDYREQAGSATGHYFHQDLLVAGYIATNKPDRHIDVGSRIDGFVAHVAAFRPIEIIDVRELADTGHGNIRFKRMDLMKSEAVEAEICDSLSCLHAIEHFGLGRYGDPVNPSGHLTGFRNLLKMLKPMGTLYISFPIGDEDQVQFNAHRIFKPDSILNWQSEFRLELLSFSFVDDAGSLHKEVPINAVPAGTQYGCGIYTFRKH</sequence>
<name>A0ABZ0AVP5_9BURK</name>
<organism evidence="1 2">
    <name type="scientific">Rhodoferax mekongensis</name>
    <dbReference type="NCBI Taxonomy" id="3068341"/>
    <lineage>
        <taxon>Bacteria</taxon>
        <taxon>Pseudomonadati</taxon>
        <taxon>Pseudomonadota</taxon>
        <taxon>Betaproteobacteria</taxon>
        <taxon>Burkholderiales</taxon>
        <taxon>Comamonadaceae</taxon>
        <taxon>Rhodoferax</taxon>
    </lineage>
</organism>
<dbReference type="RefSeq" id="WP_313866611.1">
    <property type="nucleotide sequence ID" value="NZ_CP132507.1"/>
</dbReference>
<dbReference type="Pfam" id="PF03269">
    <property type="entry name" value="DUF268"/>
    <property type="match status" value="1"/>
</dbReference>
<dbReference type="InterPro" id="IPR029063">
    <property type="entry name" value="SAM-dependent_MTases_sf"/>
</dbReference>
<gene>
    <name evidence="1" type="ORF">RAN89_12465</name>
</gene>
<dbReference type="InterPro" id="IPR004951">
    <property type="entry name" value="DUF268_CAE_spp"/>
</dbReference>
<reference evidence="1 2" key="1">
    <citation type="submission" date="2023-08" db="EMBL/GenBank/DDBJ databases">
        <title>Rhodoferax potami sp. nov. and Rhodoferax mekongensis sp. nov., isolated from the Mekong River in Thailand.</title>
        <authorList>
            <person name="Kitikhun S."/>
            <person name="Charoenyingcharoen P."/>
            <person name="Siriarchawattana P."/>
            <person name="Likhitrattanapisal S."/>
            <person name="Nilsakha T."/>
            <person name="Chanpet A."/>
            <person name="Rattanawaree P."/>
            <person name="Ingsriswang S."/>
        </authorList>
    </citation>
    <scope>NUCLEOTIDE SEQUENCE [LARGE SCALE GENOMIC DNA]</scope>
    <source>
        <strain evidence="1 2">TBRC 17307</strain>
    </source>
</reference>
<dbReference type="Proteomes" id="UP001302257">
    <property type="component" value="Chromosome"/>
</dbReference>
<dbReference type="Gene3D" id="3.40.50.150">
    <property type="entry name" value="Vaccinia Virus protein VP39"/>
    <property type="match status" value="1"/>
</dbReference>
<evidence type="ECO:0000313" key="2">
    <source>
        <dbReference type="Proteomes" id="UP001302257"/>
    </source>
</evidence>
<accession>A0ABZ0AVP5</accession>
<dbReference type="SUPFAM" id="SSF53335">
    <property type="entry name" value="S-adenosyl-L-methionine-dependent methyltransferases"/>
    <property type="match status" value="1"/>
</dbReference>
<evidence type="ECO:0000313" key="1">
    <source>
        <dbReference type="EMBL" id="WNO03727.1"/>
    </source>
</evidence>
<protein>
    <submittedName>
        <fullName evidence="1">DUF268 domain-containing protein</fullName>
    </submittedName>
</protein>
<proteinExistence type="predicted"/>
<dbReference type="EMBL" id="CP132507">
    <property type="protein sequence ID" value="WNO03727.1"/>
    <property type="molecule type" value="Genomic_DNA"/>
</dbReference>
<keyword evidence="2" id="KW-1185">Reference proteome</keyword>